<dbReference type="GO" id="GO:0043565">
    <property type="term" value="F:sequence-specific DNA binding"/>
    <property type="evidence" value="ECO:0007669"/>
    <property type="project" value="InterPro"/>
</dbReference>
<keyword evidence="6" id="KW-1185">Reference proteome</keyword>
<dbReference type="PROSITE" id="PS01124">
    <property type="entry name" value="HTH_ARAC_FAMILY_2"/>
    <property type="match status" value="1"/>
</dbReference>
<evidence type="ECO:0000313" key="5">
    <source>
        <dbReference type="EMBL" id="ENX34695.1"/>
    </source>
</evidence>
<keyword evidence="2" id="KW-0238">DNA-binding</keyword>
<dbReference type="InterPro" id="IPR018060">
    <property type="entry name" value="HTH_AraC"/>
</dbReference>
<organism evidence="5 6">
    <name type="scientific">Acinetobacter colistiniresistens</name>
    <dbReference type="NCBI Taxonomy" id="280145"/>
    <lineage>
        <taxon>Bacteria</taxon>
        <taxon>Pseudomonadati</taxon>
        <taxon>Pseudomonadota</taxon>
        <taxon>Gammaproteobacteria</taxon>
        <taxon>Moraxellales</taxon>
        <taxon>Moraxellaceae</taxon>
        <taxon>Acinetobacter</taxon>
    </lineage>
</organism>
<dbReference type="Gene3D" id="1.10.10.60">
    <property type="entry name" value="Homeodomain-like"/>
    <property type="match status" value="1"/>
</dbReference>
<dbReference type="PANTHER" id="PTHR46796:SF12">
    <property type="entry name" value="HTH-TYPE DNA-BINDING TRANSCRIPTIONAL ACTIVATOR EUTR"/>
    <property type="match status" value="1"/>
</dbReference>
<keyword evidence="1" id="KW-0805">Transcription regulation</keyword>
<dbReference type="PATRIC" id="fig|1217695.3.peg.1926"/>
<comment type="caution">
    <text evidence="5">The sequence shown here is derived from an EMBL/GenBank/DDBJ whole genome shotgun (WGS) entry which is preliminary data.</text>
</comment>
<protein>
    <recommendedName>
        <fullName evidence="4">HTH araC/xylS-type domain-containing protein</fullName>
    </recommendedName>
</protein>
<reference evidence="5 6" key="1">
    <citation type="submission" date="2013-02" db="EMBL/GenBank/DDBJ databases">
        <title>The Genome Sequence of Acinetobacter sp. NIPH 1859.</title>
        <authorList>
            <consortium name="The Broad Institute Genome Sequencing Platform"/>
            <consortium name="The Broad Institute Genome Sequencing Center for Infectious Disease"/>
            <person name="Cerqueira G."/>
            <person name="Feldgarden M."/>
            <person name="Courvalin P."/>
            <person name="Perichon B."/>
            <person name="Grillot-Courvalin C."/>
            <person name="Clermont D."/>
            <person name="Rocha E."/>
            <person name="Yoon E.-J."/>
            <person name="Nemec A."/>
            <person name="Walker B."/>
            <person name="Young S.K."/>
            <person name="Zeng Q."/>
            <person name="Gargeya S."/>
            <person name="Fitzgerald M."/>
            <person name="Haas B."/>
            <person name="Abouelleil A."/>
            <person name="Alvarado L."/>
            <person name="Arachchi H.M."/>
            <person name="Berlin A.M."/>
            <person name="Chapman S.B."/>
            <person name="Dewar J."/>
            <person name="Goldberg J."/>
            <person name="Griggs A."/>
            <person name="Gujja S."/>
            <person name="Hansen M."/>
            <person name="Howarth C."/>
            <person name="Imamovic A."/>
            <person name="Larimer J."/>
            <person name="McCowan C."/>
            <person name="Murphy C."/>
            <person name="Neiman D."/>
            <person name="Pearson M."/>
            <person name="Priest M."/>
            <person name="Roberts A."/>
            <person name="Saif S."/>
            <person name="Shea T."/>
            <person name="Sisk P."/>
            <person name="Sykes S."/>
            <person name="Wortman J."/>
            <person name="Nusbaum C."/>
            <person name="Birren B."/>
        </authorList>
    </citation>
    <scope>NUCLEOTIDE SEQUENCE [LARGE SCALE GENOMIC DNA]</scope>
    <source>
        <strain evidence="5 6">NIPH 1859</strain>
    </source>
</reference>
<sequence length="350" mass="40497">MVMGFVLALIDSAQGSEMMQTTLKLDHLHYLDELLLFKSDDYQTIKDRISHYLCPHRFDVETHEPLNTRLNGFSFGRGALYDLKYSAPVMINIEDSADFYLFRITLEGQCQIGFDQHKIMQSVGVMSVTHPHTRQQIITNQHCRNIILKLAQQDIETQLFNMLGHCSQEPLRFDPSLSCSAEGMDAIIETLNYLCHAYYHIQNWSFISASFSQYLIELILLKIPNNYTERLNAQRQQLLPSYLKKAQQYIREHVQQAISLSDLGQYCEVSIRTLQKGFSQYLQQSPVEYIREQRLERVHLALQHAQADETVTDILLDHGIQSFGHFSSLYKKRYGCLPSHTLKKDAVSVN</sequence>
<evidence type="ECO:0000256" key="3">
    <source>
        <dbReference type="ARBA" id="ARBA00023163"/>
    </source>
</evidence>
<accession>N9R7T2</accession>
<gene>
    <name evidence="5" type="ORF">F889_01984</name>
</gene>
<dbReference type="Proteomes" id="UP000013009">
    <property type="component" value="Unassembled WGS sequence"/>
</dbReference>
<dbReference type="GO" id="GO:0003700">
    <property type="term" value="F:DNA-binding transcription factor activity"/>
    <property type="evidence" value="ECO:0007669"/>
    <property type="project" value="InterPro"/>
</dbReference>
<keyword evidence="3" id="KW-0804">Transcription</keyword>
<dbReference type="PANTHER" id="PTHR46796">
    <property type="entry name" value="HTH-TYPE TRANSCRIPTIONAL ACTIVATOR RHAS-RELATED"/>
    <property type="match status" value="1"/>
</dbReference>
<proteinExistence type="predicted"/>
<dbReference type="EMBL" id="APRZ01000015">
    <property type="protein sequence ID" value="ENX34695.1"/>
    <property type="molecule type" value="Genomic_DNA"/>
</dbReference>
<dbReference type="InterPro" id="IPR009057">
    <property type="entry name" value="Homeodomain-like_sf"/>
</dbReference>
<dbReference type="InterPro" id="IPR035418">
    <property type="entry name" value="AraC-bd_2"/>
</dbReference>
<evidence type="ECO:0000256" key="2">
    <source>
        <dbReference type="ARBA" id="ARBA00023125"/>
    </source>
</evidence>
<dbReference type="SMART" id="SM00342">
    <property type="entry name" value="HTH_ARAC"/>
    <property type="match status" value="1"/>
</dbReference>
<feature type="domain" description="HTH araC/xylS-type" evidence="4">
    <location>
        <begin position="244"/>
        <end position="344"/>
    </location>
</feature>
<evidence type="ECO:0000259" key="4">
    <source>
        <dbReference type="PROSITE" id="PS01124"/>
    </source>
</evidence>
<dbReference type="Pfam" id="PF14525">
    <property type="entry name" value="AraC_binding_2"/>
    <property type="match status" value="1"/>
</dbReference>
<dbReference type="HOGENOM" id="CLU_047930_0_0_6"/>
<dbReference type="InterPro" id="IPR050204">
    <property type="entry name" value="AraC_XylS_family_regulators"/>
</dbReference>
<dbReference type="Pfam" id="PF12833">
    <property type="entry name" value="HTH_18"/>
    <property type="match status" value="1"/>
</dbReference>
<dbReference type="AlphaFoldDB" id="N9R7T2"/>
<dbReference type="SUPFAM" id="SSF46689">
    <property type="entry name" value="Homeodomain-like"/>
    <property type="match status" value="1"/>
</dbReference>
<evidence type="ECO:0000313" key="6">
    <source>
        <dbReference type="Proteomes" id="UP000013009"/>
    </source>
</evidence>
<name>N9R7T2_9GAMM</name>
<dbReference type="PROSITE" id="PS00041">
    <property type="entry name" value="HTH_ARAC_FAMILY_1"/>
    <property type="match status" value="1"/>
</dbReference>
<evidence type="ECO:0000256" key="1">
    <source>
        <dbReference type="ARBA" id="ARBA00023015"/>
    </source>
</evidence>
<dbReference type="InterPro" id="IPR018062">
    <property type="entry name" value="HTH_AraC-typ_CS"/>
</dbReference>